<gene>
    <name evidence="6" type="ORF">AB1Y20_021657</name>
</gene>
<feature type="domain" description="PH" evidence="4">
    <location>
        <begin position="3"/>
        <end position="111"/>
    </location>
</feature>
<feature type="compositionally biased region" description="Basic and acidic residues" evidence="3">
    <location>
        <begin position="412"/>
        <end position="427"/>
    </location>
</feature>
<feature type="domain" description="Calponin-homology (CH)" evidence="5">
    <location>
        <begin position="877"/>
        <end position="988"/>
    </location>
</feature>
<evidence type="ECO:0000256" key="2">
    <source>
        <dbReference type="ARBA" id="ARBA00023203"/>
    </source>
</evidence>
<proteinExistence type="predicted"/>
<evidence type="ECO:0000313" key="7">
    <source>
        <dbReference type="Proteomes" id="UP001515480"/>
    </source>
</evidence>
<dbReference type="PROSITE" id="PS50003">
    <property type="entry name" value="PH_DOMAIN"/>
    <property type="match status" value="1"/>
</dbReference>
<dbReference type="Gene3D" id="2.30.29.30">
    <property type="entry name" value="Pleckstrin-homology domain (PH domain)/Phosphotyrosine-binding domain (PTB)"/>
    <property type="match status" value="1"/>
</dbReference>
<feature type="domain" description="Calponin-homology (CH)" evidence="5">
    <location>
        <begin position="1015"/>
        <end position="1121"/>
    </location>
</feature>
<evidence type="ECO:0000259" key="5">
    <source>
        <dbReference type="PROSITE" id="PS50021"/>
    </source>
</evidence>
<evidence type="ECO:0000256" key="1">
    <source>
        <dbReference type="ARBA" id="ARBA00022737"/>
    </source>
</evidence>
<sequence length="1247" mass="134089">MTSLTHEGWLWLETTSKAHGIHMSHSKWHQSWFVLDEGHLRHFSSPDSLEPLHTIDVRDLEVANVKKLRRGKNAFRLNVLGGSHTRTKYVVAGETSKESLDWAEMLLDAGACGLLRAVSVKQGKSFRGARKSISKAFRSFSRKNSHTHSQKEHGHALEQLSEDGPVEPAAVAPHVRHSGTFLARKTSLELMVESGEIDGNTPFDVVRKSMRESAFSYVEDEELEDSDAASEADEELPSEVEEERQAMRMGSAPNSASLQLHGASEQPVFHSHVDKGPLDESLRIPMHEASVRELEKLDMEQRSARTSYNSLIASYRKEEGEGVSEPISPAYGFNIPLPPAGAEAEGAAEPLPEQPSADEVPEEARLLEATQFRIHFLANMKESFHRSFVEDEEEEAPAAAEEAPAVEGDEAPPQHEDDPSAAKKGESVEAVAAEAAPPAAEAAAASFPTGTGDSEPSVPSSSDSLHGADAAAAARQSAAAAEEEKAEEAAEKSEAEAEAEALAAAEARELPAGGSDEERAVRQWLRDVLLAAHDLQTLELALAPRPVREVLRSGEVLCRVLGALSPPHARHPKAGGRFVHLENLSVYASGCRALGVAADDCLDPSAWLDGASIAPLLPHLRALCRAAPNAPQLCLAAPAAGGKSRVRAKLSAKEAVGGVATTAESRRSMGEGLTNAKGAKAFFAASERRNGGGKRVTVAARGKAAGEAAVRSVRSAMGATHSFAESETRAFTLHVNQSLGGDEDCAHLLPLDEESLDIFEALKDGMLLCKLINHAAADTVDMRCVHLGGERSLSVYEVTENLNLAINAAVALGCRVVNIGSGDIMSGSPHLVLGLLWQIVKAGIMASLNLKATPELIQLLSAEEGDDAEAVRALLGLPPEKVLLRWVNHQIRRAGCDTEVKNFGKDLKDSVVYAALLTAVAPKEQRSLVASLLTDIRRLPVGEERAQLVLDAAESLGVNQFRIQPADVVKGNEKLNMGFLAAIFNALPGLDGGDPNMSTRLAEHSVRLEEDAEANREERAFRMWINSLGLDVHVMDLVSEMRDGILILQVMDNVYPGVVDWSCVVMHPKNVYSKVANCNYAVKLGTDAFKFSLVGIAGADIAAGNIKLILALTWQLMRYHVITFLSRLSSSGGRMLTEADVIEWANAQVKDSGCGKIGSLKEGSLSSGIFLLELLRAVEPRCVDPAQITAGETPKDKMLNAKYAISCARRLGCMVFLLHDDIVEVKPKMLLVFVATLMSYAANKTKK</sequence>
<dbReference type="AlphaFoldDB" id="A0AB34JL97"/>
<feature type="compositionally biased region" description="Low complexity" evidence="3">
    <location>
        <begin position="428"/>
        <end position="446"/>
    </location>
</feature>
<keyword evidence="7" id="KW-1185">Reference proteome</keyword>
<feature type="domain" description="Calponin-homology (CH)" evidence="5">
    <location>
        <begin position="725"/>
        <end position="844"/>
    </location>
</feature>
<feature type="compositionally biased region" description="Low complexity" evidence="3">
    <location>
        <begin position="340"/>
        <end position="351"/>
    </location>
</feature>
<comment type="caution">
    <text evidence="6">The sequence shown here is derived from an EMBL/GenBank/DDBJ whole genome shotgun (WGS) entry which is preliminary data.</text>
</comment>
<feature type="region of interest" description="Disordered" evidence="3">
    <location>
        <begin position="387"/>
        <end position="502"/>
    </location>
</feature>
<dbReference type="Proteomes" id="UP001515480">
    <property type="component" value="Unassembled WGS sequence"/>
</dbReference>
<dbReference type="PANTHER" id="PTHR19961">
    <property type="entry name" value="FIMBRIN/PLASTIN"/>
    <property type="match status" value="1"/>
</dbReference>
<dbReference type="GO" id="GO:0032432">
    <property type="term" value="C:actin filament bundle"/>
    <property type="evidence" value="ECO:0007669"/>
    <property type="project" value="TreeGrafter"/>
</dbReference>
<dbReference type="PANTHER" id="PTHR19961:SF18">
    <property type="entry name" value="FI19014P1"/>
    <property type="match status" value="1"/>
</dbReference>
<evidence type="ECO:0008006" key="8">
    <source>
        <dbReference type="Google" id="ProtNLM"/>
    </source>
</evidence>
<dbReference type="GO" id="GO:0051639">
    <property type="term" value="P:actin filament network formation"/>
    <property type="evidence" value="ECO:0007669"/>
    <property type="project" value="TreeGrafter"/>
</dbReference>
<feature type="domain" description="Calponin-homology (CH)" evidence="5">
    <location>
        <begin position="515"/>
        <end position="628"/>
    </location>
</feature>
<dbReference type="InterPro" id="IPR001715">
    <property type="entry name" value="CH_dom"/>
</dbReference>
<dbReference type="GO" id="GO:0005737">
    <property type="term" value="C:cytoplasm"/>
    <property type="evidence" value="ECO:0007669"/>
    <property type="project" value="TreeGrafter"/>
</dbReference>
<accession>A0AB34JL97</accession>
<dbReference type="CDD" id="cd00821">
    <property type="entry name" value="PH"/>
    <property type="match status" value="1"/>
</dbReference>
<keyword evidence="2" id="KW-0009">Actin-binding</keyword>
<feature type="compositionally biased region" description="Low complexity" evidence="3">
    <location>
        <begin position="453"/>
        <end position="480"/>
    </location>
</feature>
<dbReference type="PROSITE" id="PS00020">
    <property type="entry name" value="ACTININ_2"/>
    <property type="match status" value="1"/>
</dbReference>
<dbReference type="GO" id="GO:0005884">
    <property type="term" value="C:actin filament"/>
    <property type="evidence" value="ECO:0007669"/>
    <property type="project" value="TreeGrafter"/>
</dbReference>
<dbReference type="SUPFAM" id="SSF50729">
    <property type="entry name" value="PH domain-like"/>
    <property type="match status" value="1"/>
</dbReference>
<feature type="region of interest" description="Disordered" evidence="3">
    <location>
        <begin position="218"/>
        <end position="259"/>
    </location>
</feature>
<dbReference type="InterPro" id="IPR001849">
    <property type="entry name" value="PH_domain"/>
</dbReference>
<feature type="region of interest" description="Disordered" evidence="3">
    <location>
        <begin position="338"/>
        <end position="361"/>
    </location>
</feature>
<reference evidence="6 7" key="1">
    <citation type="journal article" date="2024" name="Science">
        <title>Giant polyketide synthase enzymes in the biosynthesis of giant marine polyether toxins.</title>
        <authorList>
            <person name="Fallon T.R."/>
            <person name="Shende V.V."/>
            <person name="Wierzbicki I.H."/>
            <person name="Pendleton A.L."/>
            <person name="Watervoot N.F."/>
            <person name="Auber R.P."/>
            <person name="Gonzalez D.J."/>
            <person name="Wisecaver J.H."/>
            <person name="Moore B.S."/>
        </authorList>
    </citation>
    <scope>NUCLEOTIDE SEQUENCE [LARGE SCALE GENOMIC DNA]</scope>
    <source>
        <strain evidence="6 7">12B1</strain>
    </source>
</reference>
<evidence type="ECO:0000259" key="4">
    <source>
        <dbReference type="PROSITE" id="PS50003"/>
    </source>
</evidence>
<dbReference type="InterPro" id="IPR011993">
    <property type="entry name" value="PH-like_dom_sf"/>
</dbReference>
<dbReference type="CDD" id="cd21219">
    <property type="entry name" value="CH_PLS_FIM_rpt3"/>
    <property type="match status" value="1"/>
</dbReference>
<dbReference type="InterPro" id="IPR036872">
    <property type="entry name" value="CH_dom_sf"/>
</dbReference>
<dbReference type="EMBL" id="JBGBPQ010000007">
    <property type="protein sequence ID" value="KAL1522012.1"/>
    <property type="molecule type" value="Genomic_DNA"/>
</dbReference>
<feature type="domain" description="Calponin-homology (CH)" evidence="5">
    <location>
        <begin position="1135"/>
        <end position="1242"/>
    </location>
</feature>
<dbReference type="InterPro" id="IPR001589">
    <property type="entry name" value="Actinin_actin-bd_CS"/>
</dbReference>
<dbReference type="SMART" id="SM00233">
    <property type="entry name" value="PH"/>
    <property type="match status" value="1"/>
</dbReference>
<dbReference type="GO" id="GO:0051017">
    <property type="term" value="P:actin filament bundle assembly"/>
    <property type="evidence" value="ECO:0007669"/>
    <property type="project" value="InterPro"/>
</dbReference>
<dbReference type="Gene3D" id="1.10.418.10">
    <property type="entry name" value="Calponin-like domain"/>
    <property type="match status" value="5"/>
</dbReference>
<dbReference type="Pfam" id="PF00307">
    <property type="entry name" value="CH"/>
    <property type="match status" value="4"/>
</dbReference>
<dbReference type="CDD" id="cd21220">
    <property type="entry name" value="CH_PLS_FIM_rpt4"/>
    <property type="match status" value="1"/>
</dbReference>
<feature type="compositionally biased region" description="Low complexity" evidence="3">
    <location>
        <begin position="397"/>
        <end position="406"/>
    </location>
</feature>
<evidence type="ECO:0000256" key="3">
    <source>
        <dbReference type="SAM" id="MobiDB-lite"/>
    </source>
</evidence>
<evidence type="ECO:0000313" key="6">
    <source>
        <dbReference type="EMBL" id="KAL1522012.1"/>
    </source>
</evidence>
<dbReference type="InterPro" id="IPR039959">
    <property type="entry name" value="Fimbrin/Plastin"/>
</dbReference>
<organism evidence="6 7">
    <name type="scientific">Prymnesium parvum</name>
    <name type="common">Toxic golden alga</name>
    <dbReference type="NCBI Taxonomy" id="97485"/>
    <lineage>
        <taxon>Eukaryota</taxon>
        <taxon>Haptista</taxon>
        <taxon>Haptophyta</taxon>
        <taxon>Prymnesiophyceae</taxon>
        <taxon>Prymnesiales</taxon>
        <taxon>Prymnesiaceae</taxon>
        <taxon>Prymnesium</taxon>
    </lineage>
</organism>
<dbReference type="Pfam" id="PF00169">
    <property type="entry name" value="PH"/>
    <property type="match status" value="1"/>
</dbReference>
<dbReference type="SMART" id="SM00033">
    <property type="entry name" value="CH"/>
    <property type="match status" value="5"/>
</dbReference>
<feature type="compositionally biased region" description="Acidic residues" evidence="3">
    <location>
        <begin position="218"/>
        <end position="242"/>
    </location>
</feature>
<name>A0AB34JL97_PRYPA</name>
<keyword evidence="1" id="KW-0677">Repeat</keyword>
<dbReference type="GO" id="GO:0051015">
    <property type="term" value="F:actin filament binding"/>
    <property type="evidence" value="ECO:0007669"/>
    <property type="project" value="InterPro"/>
</dbReference>
<dbReference type="PROSITE" id="PS50021">
    <property type="entry name" value="CH"/>
    <property type="match status" value="5"/>
</dbReference>
<dbReference type="SUPFAM" id="SSF47576">
    <property type="entry name" value="Calponin-homology domain, CH-domain"/>
    <property type="match status" value="2"/>
</dbReference>
<protein>
    <recommendedName>
        <fullName evidence="8">Fimbrin</fullName>
    </recommendedName>
</protein>